<evidence type="ECO:0000259" key="1">
    <source>
        <dbReference type="PROSITE" id="PS50076"/>
    </source>
</evidence>
<organism evidence="2 3">
    <name type="scientific">Hankyongella ginsenosidimutans</name>
    <dbReference type="NCBI Taxonomy" id="1763828"/>
    <lineage>
        <taxon>Bacteria</taxon>
        <taxon>Pseudomonadati</taxon>
        <taxon>Pseudomonadota</taxon>
        <taxon>Alphaproteobacteria</taxon>
        <taxon>Sphingomonadales</taxon>
        <taxon>Sphingomonadaceae</taxon>
        <taxon>Hankyongella</taxon>
    </lineage>
</organism>
<sequence>MIALADGRIDAQEQAFLDIVAERFALSPQCYAQVKARYRIDHSCPYAVLGLEPDAGPDEIRAAYRQLARQHHPDRHMAEGAPEPFLKVAHARMAAINAAYRDLMQAQAA</sequence>
<dbReference type="PROSITE" id="PS50076">
    <property type="entry name" value="DNAJ_2"/>
    <property type="match status" value="1"/>
</dbReference>
<proteinExistence type="predicted"/>
<dbReference type="Gene3D" id="1.10.287.110">
    <property type="entry name" value="DnaJ domain"/>
    <property type="match status" value="1"/>
</dbReference>
<dbReference type="InterPro" id="IPR001623">
    <property type="entry name" value="DnaJ_domain"/>
</dbReference>
<dbReference type="PANTHER" id="PTHR24074">
    <property type="entry name" value="CO-CHAPERONE PROTEIN DJLA"/>
    <property type="match status" value="1"/>
</dbReference>
<dbReference type="SMART" id="SM00271">
    <property type="entry name" value="DnaJ"/>
    <property type="match status" value="1"/>
</dbReference>
<dbReference type="SUPFAM" id="SSF46565">
    <property type="entry name" value="Chaperone J-domain"/>
    <property type="match status" value="1"/>
</dbReference>
<accession>A0A4D7CC02</accession>
<protein>
    <recommendedName>
        <fullName evidence="1">J domain-containing protein</fullName>
    </recommendedName>
</protein>
<dbReference type="EMBL" id="CP039704">
    <property type="protein sequence ID" value="QCI80496.1"/>
    <property type="molecule type" value="Genomic_DNA"/>
</dbReference>
<dbReference type="InterPro" id="IPR036869">
    <property type="entry name" value="J_dom_sf"/>
</dbReference>
<evidence type="ECO:0000313" key="3">
    <source>
        <dbReference type="Proteomes" id="UP000298714"/>
    </source>
</evidence>
<reference evidence="3" key="1">
    <citation type="submission" date="2019-04" db="EMBL/GenBank/DDBJ databases">
        <title>Complete genome sequence of Sphingomonas sp. W1-2-3.</title>
        <authorList>
            <person name="Im W.T."/>
        </authorList>
    </citation>
    <scope>NUCLEOTIDE SEQUENCE [LARGE SCALE GENOMIC DNA]</scope>
    <source>
        <strain evidence="3">W1-2-3</strain>
    </source>
</reference>
<dbReference type="PRINTS" id="PR00625">
    <property type="entry name" value="JDOMAIN"/>
</dbReference>
<gene>
    <name evidence="2" type="ORF">E6W36_02885</name>
</gene>
<feature type="domain" description="J" evidence="1">
    <location>
        <begin position="44"/>
        <end position="108"/>
    </location>
</feature>
<dbReference type="RefSeq" id="WP_222874384.1">
    <property type="nucleotide sequence ID" value="NZ_CP039704.1"/>
</dbReference>
<dbReference type="KEGG" id="hgn:E6W36_02885"/>
<dbReference type="AlphaFoldDB" id="A0A4D7CC02"/>
<dbReference type="Proteomes" id="UP000298714">
    <property type="component" value="Chromosome"/>
</dbReference>
<name>A0A4D7CC02_9SPHN</name>
<keyword evidence="3" id="KW-1185">Reference proteome</keyword>
<dbReference type="Pfam" id="PF00226">
    <property type="entry name" value="DnaJ"/>
    <property type="match status" value="1"/>
</dbReference>
<dbReference type="CDD" id="cd06257">
    <property type="entry name" value="DnaJ"/>
    <property type="match status" value="1"/>
</dbReference>
<dbReference type="InterPro" id="IPR050817">
    <property type="entry name" value="DjlA_DnaK_co-chaperone"/>
</dbReference>
<evidence type="ECO:0000313" key="2">
    <source>
        <dbReference type="EMBL" id="QCI80496.1"/>
    </source>
</evidence>